<dbReference type="GeneID" id="97180627"/>
<dbReference type="EMBL" id="CABWMV010000025">
    <property type="protein sequence ID" value="VXD05805.1"/>
    <property type="molecule type" value="Genomic_DNA"/>
</dbReference>
<organism evidence="2 4">
    <name type="scientific">Sphingobacterium multivorum</name>
    <dbReference type="NCBI Taxonomy" id="28454"/>
    <lineage>
        <taxon>Bacteria</taxon>
        <taxon>Pseudomonadati</taxon>
        <taxon>Bacteroidota</taxon>
        <taxon>Sphingobacteriia</taxon>
        <taxon>Sphingobacteriales</taxon>
        <taxon>Sphingobacteriaceae</taxon>
        <taxon>Sphingobacterium</taxon>
    </lineage>
</organism>
<accession>A0A2X2JC31</accession>
<evidence type="ECO:0000313" key="3">
    <source>
        <dbReference type="EMBL" id="VXD05805.1"/>
    </source>
</evidence>
<dbReference type="AlphaFoldDB" id="A0A2X2JC31"/>
<evidence type="ECO:0000313" key="5">
    <source>
        <dbReference type="Proteomes" id="UP000432350"/>
    </source>
</evidence>
<dbReference type="Proteomes" id="UP000432350">
    <property type="component" value="Unassembled WGS sequence"/>
</dbReference>
<sequence length="99" mass="11214">MEEILQHAVVKRGLIIAYYFSNIWYRKGLFGQHTIPDPNDTDPIERPEPDVDETDPEEEENVNYAHKKTQTSDGTSARAASSAAWDENVENPAIPKKTD</sequence>
<evidence type="ECO:0000313" key="4">
    <source>
        <dbReference type="Proteomes" id="UP000251241"/>
    </source>
</evidence>
<proteinExistence type="predicted"/>
<dbReference type="Proteomes" id="UP000251241">
    <property type="component" value="Unassembled WGS sequence"/>
</dbReference>
<protein>
    <submittedName>
        <fullName evidence="2">Uncharacterized protein</fullName>
    </submittedName>
</protein>
<dbReference type="RefSeq" id="WP_046673508.1">
    <property type="nucleotide sequence ID" value="NZ_CP068086.1"/>
</dbReference>
<dbReference type="EMBL" id="UAUU01000003">
    <property type="protein sequence ID" value="SPZ84635.1"/>
    <property type="molecule type" value="Genomic_DNA"/>
</dbReference>
<accession>A0A654DIJ0</accession>
<gene>
    <name evidence="2" type="ORF">NCTC11343_01179</name>
    <name evidence="3" type="ORF">SPHINGO8BC_60703</name>
</gene>
<name>A0A2X2JC31_SPHMU</name>
<evidence type="ECO:0000256" key="1">
    <source>
        <dbReference type="SAM" id="MobiDB-lite"/>
    </source>
</evidence>
<reference evidence="2 4" key="1">
    <citation type="submission" date="2018-06" db="EMBL/GenBank/DDBJ databases">
        <authorList>
            <consortium name="Pathogen Informatics"/>
            <person name="Doyle S."/>
        </authorList>
    </citation>
    <scope>NUCLEOTIDE SEQUENCE [LARGE SCALE GENOMIC DNA]</scope>
    <source>
        <strain evidence="2 4">NCTC11343</strain>
    </source>
</reference>
<feature type="compositionally biased region" description="Acidic residues" evidence="1">
    <location>
        <begin position="50"/>
        <end position="61"/>
    </location>
</feature>
<feature type="region of interest" description="Disordered" evidence="1">
    <location>
        <begin position="31"/>
        <end position="99"/>
    </location>
</feature>
<reference evidence="3 5" key="2">
    <citation type="submission" date="2019-10" db="EMBL/GenBank/DDBJ databases">
        <authorList>
            <person name="Karimi E."/>
        </authorList>
    </citation>
    <scope>NUCLEOTIDE SEQUENCE [LARGE SCALE GENOMIC DNA]</scope>
    <source>
        <strain evidence="3">Sphingobacterium sp. 8BC</strain>
    </source>
</reference>
<evidence type="ECO:0000313" key="2">
    <source>
        <dbReference type="EMBL" id="SPZ84635.1"/>
    </source>
</evidence>